<evidence type="ECO:0000256" key="1">
    <source>
        <dbReference type="SAM" id="Coils"/>
    </source>
</evidence>
<evidence type="ECO:0000313" key="4">
    <source>
        <dbReference type="Proteomes" id="UP001607302"/>
    </source>
</evidence>
<dbReference type="Proteomes" id="UP001607302">
    <property type="component" value="Unassembled WGS sequence"/>
</dbReference>
<protein>
    <submittedName>
        <fullName evidence="3">Uncharacterized protein</fullName>
    </submittedName>
</protein>
<feature type="coiled-coil region" evidence="1">
    <location>
        <begin position="303"/>
        <end position="330"/>
    </location>
</feature>
<name>A0ABD2A0A7_VESSQ</name>
<comment type="caution">
    <text evidence="3">The sequence shown here is derived from an EMBL/GenBank/DDBJ whole genome shotgun (WGS) entry which is preliminary data.</text>
</comment>
<evidence type="ECO:0000313" key="3">
    <source>
        <dbReference type="EMBL" id="KAL2713841.1"/>
    </source>
</evidence>
<accession>A0ABD2A0A7</accession>
<organism evidence="3 4">
    <name type="scientific">Vespula squamosa</name>
    <name type="common">Southern yellow jacket</name>
    <name type="synonym">Wasp</name>
    <dbReference type="NCBI Taxonomy" id="30214"/>
    <lineage>
        <taxon>Eukaryota</taxon>
        <taxon>Metazoa</taxon>
        <taxon>Ecdysozoa</taxon>
        <taxon>Arthropoda</taxon>
        <taxon>Hexapoda</taxon>
        <taxon>Insecta</taxon>
        <taxon>Pterygota</taxon>
        <taxon>Neoptera</taxon>
        <taxon>Endopterygota</taxon>
        <taxon>Hymenoptera</taxon>
        <taxon>Apocrita</taxon>
        <taxon>Aculeata</taxon>
        <taxon>Vespoidea</taxon>
        <taxon>Vespidae</taxon>
        <taxon>Vespinae</taxon>
        <taxon>Vespula</taxon>
    </lineage>
</organism>
<dbReference type="AlphaFoldDB" id="A0ABD2A0A7"/>
<evidence type="ECO:0000256" key="2">
    <source>
        <dbReference type="SAM" id="MobiDB-lite"/>
    </source>
</evidence>
<dbReference type="EMBL" id="JAUDFV010000157">
    <property type="protein sequence ID" value="KAL2713841.1"/>
    <property type="molecule type" value="Genomic_DNA"/>
</dbReference>
<proteinExistence type="predicted"/>
<gene>
    <name evidence="3" type="ORF">V1478_016398</name>
</gene>
<feature type="coiled-coil region" evidence="1">
    <location>
        <begin position="26"/>
        <end position="60"/>
    </location>
</feature>
<reference evidence="3 4" key="1">
    <citation type="journal article" date="2024" name="Ann. Entomol. Soc. Am.">
        <title>Genomic analyses of the southern and eastern yellowjacket wasps (Hymenoptera: Vespidae) reveal evolutionary signatures of social life.</title>
        <authorList>
            <person name="Catto M.A."/>
            <person name="Caine P.B."/>
            <person name="Orr S.E."/>
            <person name="Hunt B.G."/>
            <person name="Goodisman M.A.D."/>
        </authorList>
    </citation>
    <scope>NUCLEOTIDE SEQUENCE [LARGE SCALE GENOMIC DNA]</scope>
    <source>
        <strain evidence="3">233</strain>
        <tissue evidence="3">Head and thorax</tissue>
    </source>
</reference>
<feature type="region of interest" description="Disordered" evidence="2">
    <location>
        <begin position="216"/>
        <end position="236"/>
    </location>
</feature>
<keyword evidence="1" id="KW-0175">Coiled coil</keyword>
<sequence length="437" mass="50686">MSKMSLDINEKVSNLEKIGRKICSDLRNLQKERIILSREAKRLLREFEREETQRDHSKNKKDDNKPCSCAVWENDLKKEDKNETEESTKLITQDEESYKNFCNECCQHCVPRHDDNMICKCSTYRYDKFDEPFYCDHPIRNIDYSCIGDNVMIKEDANGDNNLNDTNELIRYCETCAIDPSYLYNLCMFCENDNMNDTHVLSTNHKVDVNESKKVGMKESIERQRGGGGKSDSESTIDKLSDLSICTTCECDLCVLRNKYGEKPPCLKKSDEIDCFSDIDNEDNLSLNQAYLELPEISQYCKIDKLREVLEKLKNRNHTLRKLLKSQECLMKNAKCTNCSLLLKQYDDIDCEKESQNDGDNSKEVTNDLVAMVKILQSKCRIKDGMIVALADELKGFDKSERIQRVLQKLADIDPDCQIIDFDRSTLWKYLALIIPL</sequence>
<keyword evidence="4" id="KW-1185">Reference proteome</keyword>